<protein>
    <submittedName>
        <fullName evidence="1">13004_t:CDS:1</fullName>
    </submittedName>
</protein>
<proteinExistence type="predicted"/>
<comment type="caution">
    <text evidence="1">The sequence shown here is derived from an EMBL/GenBank/DDBJ whole genome shotgun (WGS) entry which is preliminary data.</text>
</comment>
<evidence type="ECO:0000313" key="2">
    <source>
        <dbReference type="Proteomes" id="UP000789366"/>
    </source>
</evidence>
<keyword evidence="2" id="KW-1185">Reference proteome</keyword>
<accession>A0ACA9P9D5</accession>
<feature type="non-terminal residue" evidence="1">
    <location>
        <position position="1"/>
    </location>
</feature>
<sequence length="223" mass="25476">QSRISDESTSNSDEEISDNNLEPKISNTLRGNHRGRGQPRLTRTNRGASNSRSRRDSCSTGGSMVSHEEIDVAVSGHDMLLEQQEEDVNTLVIDLTSQDPDPEIERQLNTYLDLNNSHILTEEKLEDSEIIEIVLDEANQHENGDPDDTDEEEPEISVSEGLKSLNTFIGFFEQQADTDFKAEDLKIFRKYLPLVNQKYIESKWQTSISDFFKPLDNEEDWKI</sequence>
<reference evidence="1" key="1">
    <citation type="submission" date="2021-06" db="EMBL/GenBank/DDBJ databases">
        <authorList>
            <person name="Kallberg Y."/>
            <person name="Tangrot J."/>
            <person name="Rosling A."/>
        </authorList>
    </citation>
    <scope>NUCLEOTIDE SEQUENCE</scope>
    <source>
        <strain evidence="1">28 12/20/2015</strain>
    </source>
</reference>
<dbReference type="EMBL" id="CAJVPW010021876">
    <property type="protein sequence ID" value="CAG8695141.1"/>
    <property type="molecule type" value="Genomic_DNA"/>
</dbReference>
<evidence type="ECO:0000313" key="1">
    <source>
        <dbReference type="EMBL" id="CAG8695141.1"/>
    </source>
</evidence>
<organism evidence="1 2">
    <name type="scientific">Cetraspora pellucida</name>
    <dbReference type="NCBI Taxonomy" id="1433469"/>
    <lineage>
        <taxon>Eukaryota</taxon>
        <taxon>Fungi</taxon>
        <taxon>Fungi incertae sedis</taxon>
        <taxon>Mucoromycota</taxon>
        <taxon>Glomeromycotina</taxon>
        <taxon>Glomeromycetes</taxon>
        <taxon>Diversisporales</taxon>
        <taxon>Gigasporaceae</taxon>
        <taxon>Cetraspora</taxon>
    </lineage>
</organism>
<dbReference type="Proteomes" id="UP000789366">
    <property type="component" value="Unassembled WGS sequence"/>
</dbReference>
<gene>
    <name evidence="1" type="ORF">SPELUC_LOCUS10969</name>
</gene>
<name>A0ACA9P9D5_9GLOM</name>